<organism evidence="1 2">
    <name type="scientific">Yoonia maritima</name>
    <dbReference type="NCBI Taxonomy" id="1435347"/>
    <lineage>
        <taxon>Bacteria</taxon>
        <taxon>Pseudomonadati</taxon>
        <taxon>Pseudomonadota</taxon>
        <taxon>Alphaproteobacteria</taxon>
        <taxon>Rhodobacterales</taxon>
        <taxon>Paracoccaceae</taxon>
        <taxon>Yoonia</taxon>
    </lineage>
</organism>
<dbReference type="EMBL" id="PVTP01000002">
    <property type="protein sequence ID" value="PRY79387.1"/>
    <property type="molecule type" value="Genomic_DNA"/>
</dbReference>
<evidence type="ECO:0000313" key="1">
    <source>
        <dbReference type="EMBL" id="PRY79387.1"/>
    </source>
</evidence>
<gene>
    <name evidence="1" type="ORF">CLV80_10230</name>
</gene>
<evidence type="ECO:0008006" key="3">
    <source>
        <dbReference type="Google" id="ProtNLM"/>
    </source>
</evidence>
<dbReference type="AlphaFoldDB" id="A0A2T0W309"/>
<dbReference type="OrthoDB" id="7867642at2"/>
<comment type="caution">
    <text evidence="1">The sequence shown here is derived from an EMBL/GenBank/DDBJ whole genome shotgun (WGS) entry which is preliminary data.</text>
</comment>
<evidence type="ECO:0000313" key="2">
    <source>
        <dbReference type="Proteomes" id="UP000238007"/>
    </source>
</evidence>
<proteinExistence type="predicted"/>
<sequence>MRLLIAMGLATCTLSGCMQDLGSQGDVLARSAAKGVVNNVVASKFPGVDATPVTDCIIDNASGSEILTIAEAAVVGTSQATTDLVVDIAQRPETTRCAASSLLGVTL</sequence>
<protein>
    <recommendedName>
        <fullName evidence="3">Succinate dehydrogenase</fullName>
    </recommendedName>
</protein>
<reference evidence="1 2" key="1">
    <citation type="submission" date="2018-03" db="EMBL/GenBank/DDBJ databases">
        <title>Genomic Encyclopedia of Archaeal and Bacterial Type Strains, Phase II (KMG-II): from individual species to whole genera.</title>
        <authorList>
            <person name="Goeker M."/>
        </authorList>
    </citation>
    <scope>NUCLEOTIDE SEQUENCE [LARGE SCALE GENOMIC DNA]</scope>
    <source>
        <strain evidence="1 2">DSM 101533</strain>
    </source>
</reference>
<keyword evidence="2" id="KW-1185">Reference proteome</keyword>
<dbReference type="Proteomes" id="UP000238007">
    <property type="component" value="Unassembled WGS sequence"/>
</dbReference>
<name>A0A2T0W309_9RHOB</name>
<accession>A0A2T0W309</accession>
<dbReference type="PROSITE" id="PS51257">
    <property type="entry name" value="PROKAR_LIPOPROTEIN"/>
    <property type="match status" value="1"/>
</dbReference>
<dbReference type="RefSeq" id="WP_106354525.1">
    <property type="nucleotide sequence ID" value="NZ_PVTP01000002.1"/>
</dbReference>